<organism evidence="5">
    <name type="scientific">Compsopogon caeruleus</name>
    <dbReference type="NCBI Taxonomy" id="31354"/>
    <lineage>
        <taxon>Eukaryota</taxon>
        <taxon>Rhodophyta</taxon>
        <taxon>Compsopogonophyceae</taxon>
        <taxon>Compsopogonales</taxon>
        <taxon>Compsopogonaceae</taxon>
        <taxon>Compsopogon</taxon>
    </lineage>
</organism>
<name>A0A7S1XEQ2_9RHOD</name>
<evidence type="ECO:0000259" key="3">
    <source>
        <dbReference type="Pfam" id="PF04676"/>
    </source>
</evidence>
<feature type="domain" description="Cwf19-like protein C-terminal" evidence="3">
    <location>
        <begin position="157"/>
        <end position="251"/>
    </location>
</feature>
<dbReference type="PANTHER" id="PTHR12072:SF5">
    <property type="entry name" value="CWF19-LIKE PROTEIN 2"/>
    <property type="match status" value="1"/>
</dbReference>
<sequence length="257" mass="30109">MRSEEELVMEQKREDGRKRRRERLESDGLDSCRWCYANLQRFKVKHLVVALGETWYLSLPHTVEKVQGQCYLAPIDHESAAAIAEGGPLQKEITKWKDNLARFFFEKEKKEVLFTETALLRHSMPHHLRIECFPLQRRDAEVAPSFFRQAILDTANEWSENPRLVEYLTESGKPVPIVQKFSYFSVEFGRAGGFIHIIENEGRFDLQFGQSVIASILSLSPPSQRPQRHRPEIEFQLMKNFAGRFEPYNWTRELVEP</sequence>
<dbReference type="EMBL" id="HBGH01009683">
    <property type="protein sequence ID" value="CAD9233315.1"/>
    <property type="molecule type" value="Transcribed_RNA"/>
</dbReference>
<dbReference type="GO" id="GO:0071014">
    <property type="term" value="C:post-mRNA release spliceosomal complex"/>
    <property type="evidence" value="ECO:0007669"/>
    <property type="project" value="TreeGrafter"/>
</dbReference>
<feature type="domain" description="Cwf19-like C-terminal" evidence="4">
    <location>
        <begin position="25"/>
        <end position="148"/>
    </location>
</feature>
<protein>
    <recommendedName>
        <fullName evidence="6">Cwf19-like C-terminal domain-containing protein</fullName>
    </recommendedName>
</protein>
<accession>A0A7S1XEQ2</accession>
<proteinExistence type="inferred from homology"/>
<dbReference type="InterPro" id="IPR040194">
    <property type="entry name" value="Cwf19-like"/>
</dbReference>
<dbReference type="Pfam" id="PF04676">
    <property type="entry name" value="CwfJ_C_2"/>
    <property type="match status" value="1"/>
</dbReference>
<dbReference type="GO" id="GO:0000398">
    <property type="term" value="P:mRNA splicing, via spliceosome"/>
    <property type="evidence" value="ECO:0007669"/>
    <property type="project" value="TreeGrafter"/>
</dbReference>
<comment type="similarity">
    <text evidence="1">Belongs to the CWF19 family.</text>
</comment>
<evidence type="ECO:0008006" key="6">
    <source>
        <dbReference type="Google" id="ProtNLM"/>
    </source>
</evidence>
<dbReference type="InterPro" id="IPR006767">
    <property type="entry name" value="Cwf19-like_C_dom-2"/>
</dbReference>
<dbReference type="PANTHER" id="PTHR12072">
    <property type="entry name" value="CWF19, CELL CYCLE CONTROL PROTEIN"/>
    <property type="match status" value="1"/>
</dbReference>
<evidence type="ECO:0000256" key="2">
    <source>
        <dbReference type="SAM" id="MobiDB-lite"/>
    </source>
</evidence>
<feature type="region of interest" description="Disordered" evidence="2">
    <location>
        <begin position="1"/>
        <end position="21"/>
    </location>
</feature>
<evidence type="ECO:0000256" key="1">
    <source>
        <dbReference type="ARBA" id="ARBA00006795"/>
    </source>
</evidence>
<dbReference type="Pfam" id="PF04677">
    <property type="entry name" value="CwfJ_C_1"/>
    <property type="match status" value="1"/>
</dbReference>
<dbReference type="AlphaFoldDB" id="A0A7S1XEQ2"/>
<gene>
    <name evidence="5" type="ORF">CCAE0312_LOCUS5401</name>
</gene>
<dbReference type="InterPro" id="IPR006768">
    <property type="entry name" value="Cwf19-like_C_dom-1"/>
</dbReference>
<evidence type="ECO:0000313" key="5">
    <source>
        <dbReference type="EMBL" id="CAD9233315.1"/>
    </source>
</evidence>
<reference evidence="5" key="1">
    <citation type="submission" date="2021-01" db="EMBL/GenBank/DDBJ databases">
        <authorList>
            <person name="Corre E."/>
            <person name="Pelletier E."/>
            <person name="Niang G."/>
            <person name="Scheremetjew M."/>
            <person name="Finn R."/>
            <person name="Kale V."/>
            <person name="Holt S."/>
            <person name="Cochrane G."/>
            <person name="Meng A."/>
            <person name="Brown T."/>
            <person name="Cohen L."/>
        </authorList>
    </citation>
    <scope>NUCLEOTIDE SEQUENCE</scope>
    <source>
        <strain evidence="5">SAG 36.94</strain>
    </source>
</reference>
<evidence type="ECO:0000259" key="4">
    <source>
        <dbReference type="Pfam" id="PF04677"/>
    </source>
</evidence>